<keyword evidence="1" id="KW-0472">Membrane</keyword>
<dbReference type="Pfam" id="PF06182">
    <property type="entry name" value="ABC2_membrane_6"/>
    <property type="match status" value="1"/>
</dbReference>
<feature type="transmembrane region" description="Helical" evidence="1">
    <location>
        <begin position="150"/>
        <end position="178"/>
    </location>
</feature>
<feature type="transmembrane region" description="Helical" evidence="1">
    <location>
        <begin position="198"/>
        <end position="217"/>
    </location>
</feature>
<evidence type="ECO:0000313" key="3">
    <source>
        <dbReference type="Proteomes" id="UP001597497"/>
    </source>
</evidence>
<dbReference type="Proteomes" id="UP001597497">
    <property type="component" value="Unassembled WGS sequence"/>
</dbReference>
<keyword evidence="1" id="KW-1133">Transmembrane helix</keyword>
<feature type="transmembrane region" description="Helical" evidence="1">
    <location>
        <begin position="60"/>
        <end position="78"/>
    </location>
</feature>
<dbReference type="EMBL" id="JBHUMM010000009">
    <property type="protein sequence ID" value="MFD2671105.1"/>
    <property type="molecule type" value="Genomic_DNA"/>
</dbReference>
<reference evidence="3" key="1">
    <citation type="journal article" date="2019" name="Int. J. Syst. Evol. Microbiol.">
        <title>The Global Catalogue of Microorganisms (GCM) 10K type strain sequencing project: providing services to taxonomists for standard genome sequencing and annotation.</title>
        <authorList>
            <consortium name="The Broad Institute Genomics Platform"/>
            <consortium name="The Broad Institute Genome Sequencing Center for Infectious Disease"/>
            <person name="Wu L."/>
            <person name="Ma J."/>
        </authorList>
    </citation>
    <scope>NUCLEOTIDE SEQUENCE [LARGE SCALE GENOMIC DNA]</scope>
    <source>
        <strain evidence="3">KCTC 33676</strain>
    </source>
</reference>
<dbReference type="InterPro" id="IPR010390">
    <property type="entry name" value="ABC-2_transporter-like"/>
</dbReference>
<feature type="transmembrane region" description="Helical" evidence="1">
    <location>
        <begin position="237"/>
        <end position="254"/>
    </location>
</feature>
<protein>
    <submittedName>
        <fullName evidence="2">ABC transporter permease</fullName>
    </submittedName>
</protein>
<feature type="transmembrane region" description="Helical" evidence="1">
    <location>
        <begin position="126"/>
        <end position="144"/>
    </location>
</feature>
<dbReference type="RefSeq" id="WP_379928537.1">
    <property type="nucleotide sequence ID" value="NZ_JBHUMM010000009.1"/>
</dbReference>
<keyword evidence="3" id="KW-1185">Reference proteome</keyword>
<evidence type="ECO:0000313" key="2">
    <source>
        <dbReference type="EMBL" id="MFD2671105.1"/>
    </source>
</evidence>
<sequence length="266" mass="30404">MTVLKRYSHLYIQFLKNHLKMMIEYKLDFLIGMTSLFISQGTAILFIGFVFNHIQQLNGWSFYEILFIFGIASCGRAIHQVFFDNLWMIGANYIRPGNFDRLMVRPVNPLFHLVADKVNQDGFGQLLIGMIILTTAAMHIDLSFGVLEILLLLLMVVSSGLIFVAINLIFATLSFWMVDSMPIIFAVHSVSDFARYPITIYHTSIRFLLTWIVPYGFTAFYPSAYFIDHSGFQNTAIFTPLVAIVISVIAYLFWNRGLRSFESTGS</sequence>
<keyword evidence="1" id="KW-0812">Transmembrane</keyword>
<comment type="caution">
    <text evidence="2">The sequence shown here is derived from an EMBL/GenBank/DDBJ whole genome shotgun (WGS) entry which is preliminary data.</text>
</comment>
<organism evidence="2 3">
    <name type="scientific">Marinicrinis sediminis</name>
    <dbReference type="NCBI Taxonomy" id="1652465"/>
    <lineage>
        <taxon>Bacteria</taxon>
        <taxon>Bacillati</taxon>
        <taxon>Bacillota</taxon>
        <taxon>Bacilli</taxon>
        <taxon>Bacillales</taxon>
        <taxon>Paenibacillaceae</taxon>
    </lineage>
</organism>
<feature type="transmembrane region" description="Helical" evidence="1">
    <location>
        <begin position="29"/>
        <end position="54"/>
    </location>
</feature>
<accession>A0ABW5R8M3</accession>
<proteinExistence type="predicted"/>
<gene>
    <name evidence="2" type="ORF">ACFSUC_05750</name>
</gene>
<dbReference type="PANTHER" id="PTHR36833">
    <property type="entry name" value="SLR0610 PROTEIN-RELATED"/>
    <property type="match status" value="1"/>
</dbReference>
<name>A0ABW5R8M3_9BACL</name>
<evidence type="ECO:0000256" key="1">
    <source>
        <dbReference type="SAM" id="Phobius"/>
    </source>
</evidence>
<dbReference type="PANTHER" id="PTHR36833:SF1">
    <property type="entry name" value="INTEGRAL MEMBRANE TRANSPORT PROTEIN"/>
    <property type="match status" value="1"/>
</dbReference>